<keyword evidence="2 4" id="KW-0238">DNA-binding</keyword>
<dbReference type="SUPFAM" id="SSF47095">
    <property type="entry name" value="HMG-box"/>
    <property type="match status" value="2"/>
</dbReference>
<feature type="compositionally biased region" description="Basic and acidic residues" evidence="5">
    <location>
        <begin position="253"/>
        <end position="269"/>
    </location>
</feature>
<dbReference type="InterPro" id="IPR036910">
    <property type="entry name" value="HMG_box_dom_sf"/>
</dbReference>
<accession>A0AAD9USI1</accession>
<comment type="subcellular location">
    <subcellularLocation>
        <location evidence="1">Nucleus</location>
    </subcellularLocation>
</comment>
<evidence type="ECO:0000259" key="6">
    <source>
        <dbReference type="PROSITE" id="PS50118"/>
    </source>
</evidence>
<keyword evidence="3 4" id="KW-0539">Nucleus</keyword>
<dbReference type="AlphaFoldDB" id="A0AAD9USI1"/>
<dbReference type="SMART" id="SM00398">
    <property type="entry name" value="HMG"/>
    <property type="match status" value="2"/>
</dbReference>
<evidence type="ECO:0000256" key="1">
    <source>
        <dbReference type="ARBA" id="ARBA00004123"/>
    </source>
</evidence>
<evidence type="ECO:0000256" key="4">
    <source>
        <dbReference type="PROSITE-ProRule" id="PRU00267"/>
    </source>
</evidence>
<feature type="DNA-binding region" description="HMG box" evidence="4">
    <location>
        <begin position="187"/>
        <end position="253"/>
    </location>
</feature>
<reference evidence="7" key="1">
    <citation type="journal article" date="2023" name="G3 (Bethesda)">
        <title>Whole genome assembly and annotation of the endangered Caribbean coral Acropora cervicornis.</title>
        <authorList>
            <person name="Selwyn J.D."/>
            <person name="Vollmer S.V."/>
        </authorList>
    </citation>
    <scope>NUCLEOTIDE SEQUENCE</scope>
    <source>
        <strain evidence="7">K2</strain>
    </source>
</reference>
<dbReference type="Gene3D" id="1.10.30.10">
    <property type="entry name" value="High mobility group box domain"/>
    <property type="match status" value="2"/>
</dbReference>
<organism evidence="7 8">
    <name type="scientific">Acropora cervicornis</name>
    <name type="common">Staghorn coral</name>
    <dbReference type="NCBI Taxonomy" id="6130"/>
    <lineage>
        <taxon>Eukaryota</taxon>
        <taxon>Metazoa</taxon>
        <taxon>Cnidaria</taxon>
        <taxon>Anthozoa</taxon>
        <taxon>Hexacorallia</taxon>
        <taxon>Scleractinia</taxon>
        <taxon>Astrocoeniina</taxon>
        <taxon>Acroporidae</taxon>
        <taxon>Acropora</taxon>
    </lineage>
</organism>
<evidence type="ECO:0000313" key="8">
    <source>
        <dbReference type="Proteomes" id="UP001249851"/>
    </source>
</evidence>
<dbReference type="GO" id="GO:0003677">
    <property type="term" value="F:DNA binding"/>
    <property type="evidence" value="ECO:0007669"/>
    <property type="project" value="UniProtKB-UniRule"/>
</dbReference>
<protein>
    <submittedName>
        <fullName evidence="7">Nucleolar transcription factor 1</fullName>
    </submittedName>
</protein>
<feature type="compositionally biased region" description="Basic residues" evidence="5">
    <location>
        <begin position="276"/>
        <end position="286"/>
    </location>
</feature>
<dbReference type="PROSITE" id="PS50118">
    <property type="entry name" value="HMG_BOX_2"/>
    <property type="match status" value="2"/>
</dbReference>
<dbReference type="Proteomes" id="UP001249851">
    <property type="component" value="Unassembled WGS sequence"/>
</dbReference>
<gene>
    <name evidence="7" type="ORF">P5673_031500</name>
</gene>
<evidence type="ECO:0000256" key="2">
    <source>
        <dbReference type="ARBA" id="ARBA00023125"/>
    </source>
</evidence>
<dbReference type="PRINTS" id="PR00886">
    <property type="entry name" value="HIGHMOBLTY12"/>
</dbReference>
<dbReference type="CDD" id="cd00084">
    <property type="entry name" value="HMG-box_SF"/>
    <property type="match status" value="1"/>
</dbReference>
<keyword evidence="8" id="KW-1185">Reference proteome</keyword>
<feature type="region of interest" description="Disordered" evidence="5">
    <location>
        <begin position="246"/>
        <end position="286"/>
    </location>
</feature>
<dbReference type="PANTHER" id="PTHR46318:SF3">
    <property type="entry name" value="UPSTREAM BINDING TRANSCRIPTION FACTOR"/>
    <property type="match status" value="1"/>
</dbReference>
<dbReference type="PANTHER" id="PTHR46318">
    <property type="entry name" value="UPSTREAM BINDING TRANSCRIPTION FACTOR"/>
    <property type="match status" value="1"/>
</dbReference>
<evidence type="ECO:0000256" key="5">
    <source>
        <dbReference type="SAM" id="MobiDB-lite"/>
    </source>
</evidence>
<evidence type="ECO:0000313" key="7">
    <source>
        <dbReference type="EMBL" id="KAK2548341.1"/>
    </source>
</evidence>
<dbReference type="InterPro" id="IPR009071">
    <property type="entry name" value="HMG_box_dom"/>
</dbReference>
<feature type="region of interest" description="Disordered" evidence="5">
    <location>
        <begin position="1"/>
        <end position="20"/>
    </location>
</feature>
<dbReference type="Pfam" id="PF00505">
    <property type="entry name" value="HMG_box"/>
    <property type="match status" value="2"/>
</dbReference>
<dbReference type="GO" id="GO:0005634">
    <property type="term" value="C:nucleus"/>
    <property type="evidence" value="ECO:0007669"/>
    <property type="project" value="UniProtKB-SubCell"/>
</dbReference>
<dbReference type="EMBL" id="JARQWQ010000149">
    <property type="protein sequence ID" value="KAK2548341.1"/>
    <property type="molecule type" value="Genomic_DNA"/>
</dbReference>
<dbReference type="InterPro" id="IPR051762">
    <property type="entry name" value="UBF1"/>
</dbReference>
<feature type="domain" description="HMG box" evidence="6">
    <location>
        <begin position="112"/>
        <end position="180"/>
    </location>
</feature>
<proteinExistence type="predicted"/>
<sequence length="286" mass="34011">MASTRDVNGTASNGKNTVSWSHDQDLKLLEKVESHLNSFEAEKQVFPKDLKWREIAFDDFDEHEVKKHWATITSGVRKIRNAREILEDTKIKIEHGKPTRKRKKDARDPSIPLKPKTAYFLFMEKKKPRVAAKHPSLSILEIAAKVGKKWREMSEDEREKYKAIYRENKEQYDRDLAQYFLENNPGVTPPKTAFELWSKGKAKELKDSRPDIPEKKLNKKLKKYWESLEDKEDWERKAKKETEKFLKRMRGKAQRDKVHLNKKEYERLDPSNSQFRKTKVVYSRKH</sequence>
<name>A0AAD9USI1_ACRCE</name>
<reference evidence="7" key="2">
    <citation type="journal article" date="2023" name="Science">
        <title>Genomic signatures of disease resistance in endangered staghorn corals.</title>
        <authorList>
            <person name="Vollmer S.V."/>
            <person name="Selwyn J.D."/>
            <person name="Despard B.A."/>
            <person name="Roesel C.L."/>
        </authorList>
    </citation>
    <scope>NUCLEOTIDE SEQUENCE</scope>
    <source>
        <strain evidence="7">K2</strain>
    </source>
</reference>
<comment type="caution">
    <text evidence="7">The sequence shown here is derived from an EMBL/GenBank/DDBJ whole genome shotgun (WGS) entry which is preliminary data.</text>
</comment>
<feature type="DNA-binding region" description="HMG box" evidence="4">
    <location>
        <begin position="112"/>
        <end position="180"/>
    </location>
</feature>
<feature type="domain" description="HMG box" evidence="6">
    <location>
        <begin position="187"/>
        <end position="253"/>
    </location>
</feature>
<evidence type="ECO:0000256" key="3">
    <source>
        <dbReference type="ARBA" id="ARBA00023242"/>
    </source>
</evidence>
<feature type="region of interest" description="Disordered" evidence="5">
    <location>
        <begin position="91"/>
        <end position="112"/>
    </location>
</feature>